<dbReference type="InterPro" id="IPR035516">
    <property type="entry name" value="Gyrase/topoIV_suA_C"/>
</dbReference>
<dbReference type="GO" id="GO:0009330">
    <property type="term" value="C:DNA topoisomerase type II (double strand cut, ATP-hydrolyzing) complex"/>
    <property type="evidence" value="ECO:0007669"/>
    <property type="project" value="TreeGrafter"/>
</dbReference>
<dbReference type="GO" id="GO:0034335">
    <property type="term" value="F:DNA negative supercoiling activity"/>
    <property type="evidence" value="ECO:0007669"/>
    <property type="project" value="UniProtKB-ARBA"/>
</dbReference>
<dbReference type="InterPro" id="IPR013757">
    <property type="entry name" value="Topo_IIA_A_a_sf"/>
</dbReference>
<dbReference type="NCBIfam" id="TIGR01063">
    <property type="entry name" value="gyrA"/>
    <property type="match status" value="1"/>
</dbReference>
<dbReference type="AlphaFoldDB" id="A0A4P7AFV6"/>
<feature type="domain" description="Topo IIA-type catalytic" evidence="9">
    <location>
        <begin position="34"/>
        <end position="500"/>
    </location>
</feature>
<dbReference type="PANTHER" id="PTHR43493">
    <property type="entry name" value="DNA GYRASE/TOPOISOMERASE SUBUNIT A"/>
    <property type="match status" value="1"/>
</dbReference>
<keyword evidence="8" id="KW-0175">Coiled coil</keyword>
<dbReference type="GO" id="GO:0006265">
    <property type="term" value="P:DNA topological change"/>
    <property type="evidence" value="ECO:0007669"/>
    <property type="project" value="UniProtKB-UniRule"/>
</dbReference>
<dbReference type="PANTHER" id="PTHR43493:SF5">
    <property type="entry name" value="DNA GYRASE SUBUNIT A, CHLOROPLASTIC_MITOCHONDRIAL"/>
    <property type="match status" value="1"/>
</dbReference>
<dbReference type="Gene3D" id="2.120.10.90">
    <property type="entry name" value="DNA gyrase/topoisomerase IV, subunit A, C-terminal"/>
    <property type="match status" value="1"/>
</dbReference>
<evidence type="ECO:0000256" key="7">
    <source>
        <dbReference type="PROSITE-ProRule" id="PRU01384"/>
    </source>
</evidence>
<comment type="similarity">
    <text evidence="2">Belongs to the type II topoisomerase GyrA/ParC subunit family.</text>
</comment>
<dbReference type="Gene3D" id="3.90.199.10">
    <property type="entry name" value="Topoisomerase II, domain 5"/>
    <property type="match status" value="1"/>
</dbReference>
<dbReference type="FunFam" id="3.90.199.10:FF:000001">
    <property type="entry name" value="DNA gyrase subunit A"/>
    <property type="match status" value="1"/>
</dbReference>
<dbReference type="InterPro" id="IPR050220">
    <property type="entry name" value="Type_II_DNA_Topoisomerases"/>
</dbReference>
<feature type="active site" description="O-(5'-phospho-DNA)-tyrosine intermediate" evidence="7">
    <location>
        <position position="122"/>
    </location>
</feature>
<dbReference type="NCBIfam" id="NF004044">
    <property type="entry name" value="PRK05561.1"/>
    <property type="match status" value="1"/>
</dbReference>
<dbReference type="FunFam" id="3.30.1360.40:FF:000002">
    <property type="entry name" value="DNA gyrase subunit A"/>
    <property type="match status" value="1"/>
</dbReference>
<dbReference type="OrthoDB" id="9806486at2"/>
<dbReference type="SMART" id="SM00434">
    <property type="entry name" value="TOP4c"/>
    <property type="match status" value="1"/>
</dbReference>
<dbReference type="SUPFAM" id="SSF56719">
    <property type="entry name" value="Type II DNA topoisomerase"/>
    <property type="match status" value="1"/>
</dbReference>
<keyword evidence="11" id="KW-1185">Reference proteome</keyword>
<dbReference type="InterPro" id="IPR013758">
    <property type="entry name" value="Topo_IIA_A/C_ab"/>
</dbReference>
<dbReference type="FunFam" id="1.10.268.10:FF:000001">
    <property type="entry name" value="DNA gyrase subunit A"/>
    <property type="match status" value="1"/>
</dbReference>
<dbReference type="GO" id="GO:0005524">
    <property type="term" value="F:ATP binding"/>
    <property type="evidence" value="ECO:0007669"/>
    <property type="project" value="InterPro"/>
</dbReference>
<dbReference type="Pfam" id="PF00521">
    <property type="entry name" value="DNA_topoisoIV"/>
    <property type="match status" value="1"/>
</dbReference>
<name>A0A4P7AFV6_9MOLU</name>
<feature type="coiled-coil region" evidence="8">
    <location>
        <begin position="437"/>
        <end position="471"/>
    </location>
</feature>
<evidence type="ECO:0000256" key="5">
    <source>
        <dbReference type="ARBA" id="ARBA00023125"/>
    </source>
</evidence>
<keyword evidence="4 7" id="KW-0799">Topoisomerase</keyword>
<proteinExistence type="inferred from homology"/>
<dbReference type="Gene3D" id="3.30.1360.40">
    <property type="match status" value="1"/>
</dbReference>
<dbReference type="InterPro" id="IPR002205">
    <property type="entry name" value="Topo_IIA_dom_A"/>
</dbReference>
<reference evidence="10 11" key="1">
    <citation type="submission" date="2019-03" db="EMBL/GenBank/DDBJ databases">
        <title>Complete genome sequence of Spiroplasma gladiatoris TG-1 (DSM 22552).</title>
        <authorList>
            <person name="Lin Y.-C."/>
            <person name="Chou L."/>
            <person name="Kuo C.-H."/>
        </authorList>
    </citation>
    <scope>NUCLEOTIDE SEQUENCE [LARGE SCALE GENOMIC DNA]</scope>
    <source>
        <strain evidence="10 11">TG-1</strain>
    </source>
</reference>
<evidence type="ECO:0000256" key="4">
    <source>
        <dbReference type="ARBA" id="ARBA00023029"/>
    </source>
</evidence>
<evidence type="ECO:0000256" key="2">
    <source>
        <dbReference type="ARBA" id="ARBA00008263"/>
    </source>
</evidence>
<dbReference type="NCBIfam" id="NF004043">
    <property type="entry name" value="PRK05560.1"/>
    <property type="match status" value="1"/>
</dbReference>
<dbReference type="EC" id="5.6.2.2" evidence="3"/>
<protein>
    <recommendedName>
        <fullName evidence="3">DNA topoisomerase (ATP-hydrolyzing)</fullName>
        <ecNumber evidence="3">5.6.2.2</ecNumber>
    </recommendedName>
</protein>
<dbReference type="CDD" id="cd00187">
    <property type="entry name" value="TOP4c"/>
    <property type="match status" value="1"/>
</dbReference>
<dbReference type="Gene3D" id="1.10.268.10">
    <property type="entry name" value="Topoisomerase, domain 3"/>
    <property type="match status" value="1"/>
</dbReference>
<evidence type="ECO:0000256" key="6">
    <source>
        <dbReference type="ARBA" id="ARBA00023235"/>
    </source>
</evidence>
<dbReference type="InterPro" id="IPR013760">
    <property type="entry name" value="Topo_IIA-like_dom_sf"/>
</dbReference>
<dbReference type="SUPFAM" id="SSF101904">
    <property type="entry name" value="GyrA/ParC C-terminal domain-like"/>
    <property type="match status" value="1"/>
</dbReference>
<dbReference type="GO" id="GO:0005737">
    <property type="term" value="C:cytoplasm"/>
    <property type="evidence" value="ECO:0007669"/>
    <property type="project" value="TreeGrafter"/>
</dbReference>
<keyword evidence="5 7" id="KW-0238">DNA-binding</keyword>
<evidence type="ECO:0000313" key="11">
    <source>
        <dbReference type="Proteomes" id="UP000294309"/>
    </source>
</evidence>
<comment type="catalytic activity">
    <reaction evidence="1 7">
        <text>ATP-dependent breakage, passage and rejoining of double-stranded DNA.</text>
        <dbReference type="EC" id="5.6.2.2"/>
    </reaction>
</comment>
<dbReference type="Proteomes" id="UP000294309">
    <property type="component" value="Chromosome"/>
</dbReference>
<keyword evidence="6 7" id="KW-0413">Isomerase</keyword>
<sequence length="812" mass="91719">MIDNKETILEIDIKDEVEKDFLEYSMSVIVSRALPDLRDGLKPVQRRILYSMNDLKITSDTPHKKSARIVGDVIGKYHPHGDSSVYEAMVRMSQDFSYRYPLVEGHGNFGSIDGDGAAAMRYTEARLSKISSMLLKDIDMETVPYIDNYDASEKEPQYLTGYFPNLLVNGATGIAVGMATNIPPHNLREVVDAIIAYIENTDITIDEILTFIKGPDFPTGALMTNGSNMIDGYKTGKGSLIVRAKIEIEDTSKKQRIVISEIPYQTNKIRIVEKIAELYKNKQITGITDIRDESNYEGIRIVLDLSQNTNAQLIIKRLYKYTSLQTSFAINMLSLNNGIPQILNIKDIIKFYVKHQIDMILKRSIFEKNKIKKRLHLLYALKIALDSDNIDKIIQIIRSSKTNEIAYKKLKENFGFDEVQAKAILDMRLQRLVGLEREKIETDIKNFELRLAELEKIINSKEEQNFILKQQLTDIANKYGDDRRTVIINESQTKIEEEELIQDQRMILTITESGYIRRLSSEEFKTQKRGGKGIIINSYPEDNIVISQMGKTKDDVLFFSNEGKVYKVKGYNITQFTRTSRGLPIINFIGINSTERITAVLSYKNKNKKFKYLVFVTKKGTIKKVPIEEFDKINNFGKIAIILNKGDELVSVVPSAGVNEILIGSEKGKILKIDETDVRAMSRSSIGVKGISLDKDDAVVKAVTNYGNEIVATISESGIMKKTLISDYSIYGRGSKGITGMKLNDKTGKFKSFHAIRETDDLIMISSKGKIIKIEAKDINLQSRNSIGVIGFGLEPGETITATAIEYKKGDY</sequence>
<gene>
    <name evidence="10" type="primary">gyrA</name>
    <name evidence="10" type="ORF">SGLAD_v1c00040</name>
</gene>
<evidence type="ECO:0000313" key="10">
    <source>
        <dbReference type="EMBL" id="QBQ07205.1"/>
    </source>
</evidence>
<evidence type="ECO:0000259" key="9">
    <source>
        <dbReference type="PROSITE" id="PS52040"/>
    </source>
</evidence>
<evidence type="ECO:0000256" key="1">
    <source>
        <dbReference type="ARBA" id="ARBA00000185"/>
    </source>
</evidence>
<evidence type="ECO:0000256" key="3">
    <source>
        <dbReference type="ARBA" id="ARBA00012895"/>
    </source>
</evidence>
<dbReference type="GO" id="GO:0003677">
    <property type="term" value="F:DNA binding"/>
    <property type="evidence" value="ECO:0007669"/>
    <property type="project" value="UniProtKB-UniRule"/>
</dbReference>
<dbReference type="KEGG" id="sgq:SGLAD_v1c00040"/>
<evidence type="ECO:0000256" key="8">
    <source>
        <dbReference type="SAM" id="Coils"/>
    </source>
</evidence>
<dbReference type="PROSITE" id="PS52040">
    <property type="entry name" value="TOPO_IIA"/>
    <property type="match status" value="1"/>
</dbReference>
<organism evidence="10 11">
    <name type="scientific">Spiroplasma gladiatoris</name>
    <dbReference type="NCBI Taxonomy" id="2143"/>
    <lineage>
        <taxon>Bacteria</taxon>
        <taxon>Bacillati</taxon>
        <taxon>Mycoplasmatota</taxon>
        <taxon>Mollicutes</taxon>
        <taxon>Entomoplasmatales</taxon>
        <taxon>Spiroplasmataceae</taxon>
        <taxon>Spiroplasma</taxon>
    </lineage>
</organism>
<dbReference type="EMBL" id="CP038013">
    <property type="protein sequence ID" value="QBQ07205.1"/>
    <property type="molecule type" value="Genomic_DNA"/>
</dbReference>
<dbReference type="RefSeq" id="WP_134297008.1">
    <property type="nucleotide sequence ID" value="NZ_CP038013.1"/>
</dbReference>
<dbReference type="InterPro" id="IPR006691">
    <property type="entry name" value="GyrA/parC_rep"/>
</dbReference>
<dbReference type="Pfam" id="PF03989">
    <property type="entry name" value="DNA_gyraseA_C"/>
    <property type="match status" value="6"/>
</dbReference>
<accession>A0A4P7AFV6</accession>